<comment type="pathway">
    <text evidence="2">Cell wall biogenesis; lipoteichoic acid biosynthesis.</text>
</comment>
<evidence type="ECO:0000313" key="9">
    <source>
        <dbReference type="EMBL" id="PHU33992.1"/>
    </source>
</evidence>
<dbReference type="GO" id="GO:0005886">
    <property type="term" value="C:plasma membrane"/>
    <property type="evidence" value="ECO:0007669"/>
    <property type="project" value="UniProtKB-SubCell"/>
</dbReference>
<evidence type="ECO:0000256" key="1">
    <source>
        <dbReference type="ARBA" id="ARBA00004651"/>
    </source>
</evidence>
<dbReference type="InterPro" id="IPR000917">
    <property type="entry name" value="Sulfatase_N"/>
</dbReference>
<evidence type="ECO:0000313" key="10">
    <source>
        <dbReference type="Proteomes" id="UP000225889"/>
    </source>
</evidence>
<feature type="transmembrane region" description="Helical" evidence="7">
    <location>
        <begin position="114"/>
        <end position="136"/>
    </location>
</feature>
<keyword evidence="4 7" id="KW-0812">Transmembrane</keyword>
<evidence type="ECO:0000256" key="4">
    <source>
        <dbReference type="ARBA" id="ARBA00022692"/>
    </source>
</evidence>
<reference evidence="9 10" key="2">
    <citation type="submission" date="2017-10" db="EMBL/GenBank/DDBJ databases">
        <authorList>
            <person name="Banno H."/>
            <person name="Chua N.-H."/>
        </authorList>
    </citation>
    <scope>NUCLEOTIDE SEQUENCE [LARGE SCALE GENOMIC DNA]</scope>
    <source>
        <strain evidence="9 10">JK626</strain>
    </source>
</reference>
<feature type="transmembrane region" description="Helical" evidence="7">
    <location>
        <begin position="89"/>
        <end position="107"/>
    </location>
</feature>
<dbReference type="CDD" id="cd16015">
    <property type="entry name" value="LTA_synthase"/>
    <property type="match status" value="1"/>
</dbReference>
<evidence type="ECO:0000256" key="2">
    <source>
        <dbReference type="ARBA" id="ARBA00004936"/>
    </source>
</evidence>
<dbReference type="RefSeq" id="WP_099392661.1">
    <property type="nucleotide sequence ID" value="NZ_PDYF01000045.1"/>
</dbReference>
<feature type="transmembrane region" description="Helical" evidence="7">
    <location>
        <begin position="51"/>
        <end position="69"/>
    </location>
</feature>
<organism evidence="9 10">
    <name type="scientific">Pseudobutyrivibrio ruminis</name>
    <dbReference type="NCBI Taxonomy" id="46206"/>
    <lineage>
        <taxon>Bacteria</taxon>
        <taxon>Bacillati</taxon>
        <taxon>Bacillota</taxon>
        <taxon>Clostridia</taxon>
        <taxon>Lachnospirales</taxon>
        <taxon>Lachnospiraceae</taxon>
        <taxon>Pseudobutyrivibrio</taxon>
    </lineage>
</organism>
<feature type="domain" description="Sulfatase N-terminal" evidence="8">
    <location>
        <begin position="304"/>
        <end position="571"/>
    </location>
</feature>
<sequence>MKKIFGKIGAFFKQGRQIIKKPFVALANSKAVKWYFDSKFHKGWIKLWTDYAFWMHIPLSMLLVFIMEWLSRHSLVQACGFVIDHTGPFLFNSYCIFVALSIVFLSRRRGWWRLFISMIFIILGIINCIILLNRVSPFGYTDLYMISDLLTMQDSNYFSATQAIISIIALIIYIIILVIYAKFGPKKKDVKPFWQRLVLVIALFISLYPTTIFLRSSGVMTSYFGNLAQGYLDYGYLYGFSTSVLDRGMNRPFGYSDSKIKSIIEADQAYVDSIQTTTYDIAGEDGQSDGNLTVTEIDTGDNKPNIVVMLLESFYDVSECEFLETSEDPIPFVHYLEDNYSTGHCIVPVVGAGTCNSEFEILTGLSCGFFGPGEYPQKTILKETDVESYADVLHDDGYATHIVHNNGGNFYSRANAFSMMGFDTFSSKEMLDITEYTPLGNWPTDDILIGGTMDAMDSTPGSDFVYTITVEGHGSYPTYPVETDPAIKVKANGKTEGENYAWEYYVNRIYNVDDFLKQYIDALDARGEDTLVIMFGDHLPTMGLTEDEIATGDLYQTKYFTWNNFGMPKEDKDLTTYQLVSEYLNRLGIHNGNINAYHQRVMAEGKKYGTGDYMNDLRLLQYDIMYGNRYTYKYGTSYKPSEIEMGVLDVTIDKAYFFNGRYHIYGEQFTKWSKVFVNGEQVPTKYESGQVLSIKASDVKNGDIITVCQMGSSDTVFRESNKYVVVDPSYAEEDIVTEEDEEEESADN</sequence>
<dbReference type="Proteomes" id="UP000225889">
    <property type="component" value="Unassembled WGS sequence"/>
</dbReference>
<evidence type="ECO:0000256" key="5">
    <source>
        <dbReference type="ARBA" id="ARBA00022989"/>
    </source>
</evidence>
<name>A0A2G3DSI4_9FIRM</name>
<comment type="caution">
    <text evidence="9">The sequence shown here is derived from an EMBL/GenBank/DDBJ whole genome shotgun (WGS) entry which is preliminary data.</text>
</comment>
<dbReference type="InterPro" id="IPR017850">
    <property type="entry name" value="Alkaline_phosphatase_core_sf"/>
</dbReference>
<keyword evidence="3" id="KW-1003">Cell membrane</keyword>
<proteinExistence type="predicted"/>
<evidence type="ECO:0000256" key="3">
    <source>
        <dbReference type="ARBA" id="ARBA00022475"/>
    </source>
</evidence>
<protein>
    <submittedName>
        <fullName evidence="9">Alkaline phosphatase</fullName>
    </submittedName>
</protein>
<dbReference type="Pfam" id="PF00884">
    <property type="entry name" value="Sulfatase"/>
    <property type="match status" value="1"/>
</dbReference>
<dbReference type="InterPro" id="IPR050448">
    <property type="entry name" value="OpgB/LTA_synthase_biosynth"/>
</dbReference>
<dbReference type="PANTHER" id="PTHR47371:SF3">
    <property type="entry name" value="PHOSPHOGLYCEROL TRANSFERASE I"/>
    <property type="match status" value="1"/>
</dbReference>
<feature type="transmembrane region" description="Helical" evidence="7">
    <location>
        <begin position="193"/>
        <end position="214"/>
    </location>
</feature>
<dbReference type="PANTHER" id="PTHR47371">
    <property type="entry name" value="LIPOTEICHOIC ACID SYNTHASE"/>
    <property type="match status" value="1"/>
</dbReference>
<gene>
    <name evidence="9" type="ORF">CSX01_12695</name>
</gene>
<evidence type="ECO:0000259" key="8">
    <source>
        <dbReference type="Pfam" id="PF00884"/>
    </source>
</evidence>
<evidence type="ECO:0000256" key="6">
    <source>
        <dbReference type="ARBA" id="ARBA00023136"/>
    </source>
</evidence>
<keyword evidence="5 7" id="KW-1133">Transmembrane helix</keyword>
<reference evidence="9 10" key="1">
    <citation type="submission" date="2017-10" db="EMBL/GenBank/DDBJ databases">
        <title>Resolving the taxonomy of Roseburia spp., Eubacterium rectale and Agathobacter spp. through phylogenomic analysis.</title>
        <authorList>
            <person name="Sheridan P.O."/>
            <person name="Walker A.W."/>
            <person name="Duncan S.H."/>
            <person name="Scott K.P."/>
            <person name="Toole P.W.O."/>
            <person name="Luis P."/>
            <person name="Flint H.J."/>
        </authorList>
    </citation>
    <scope>NUCLEOTIDE SEQUENCE [LARGE SCALE GENOMIC DNA]</scope>
    <source>
        <strain evidence="9 10">JK626</strain>
    </source>
</reference>
<dbReference type="AlphaFoldDB" id="A0A2G3DSI4"/>
<accession>A0A2G3DSI4</accession>
<dbReference type="SUPFAM" id="SSF53649">
    <property type="entry name" value="Alkaline phosphatase-like"/>
    <property type="match status" value="1"/>
</dbReference>
<feature type="transmembrane region" description="Helical" evidence="7">
    <location>
        <begin position="156"/>
        <end position="181"/>
    </location>
</feature>
<dbReference type="EMBL" id="PDYF01000045">
    <property type="protein sequence ID" value="PHU33992.1"/>
    <property type="molecule type" value="Genomic_DNA"/>
</dbReference>
<evidence type="ECO:0000256" key="7">
    <source>
        <dbReference type="SAM" id="Phobius"/>
    </source>
</evidence>
<dbReference type="Gene3D" id="3.40.720.10">
    <property type="entry name" value="Alkaline Phosphatase, subunit A"/>
    <property type="match status" value="1"/>
</dbReference>
<comment type="subcellular location">
    <subcellularLocation>
        <location evidence="1">Cell membrane</location>
        <topology evidence="1">Multi-pass membrane protein</topology>
    </subcellularLocation>
</comment>
<keyword evidence="6 7" id="KW-0472">Membrane</keyword>